<evidence type="ECO:0000256" key="6">
    <source>
        <dbReference type="ARBA" id="ARBA00023136"/>
    </source>
</evidence>
<keyword evidence="4 7" id="KW-0812">Transmembrane</keyword>
<dbReference type="PANTHER" id="PTHR43414:SF1">
    <property type="entry name" value="PEPTIDE PERMEASE"/>
    <property type="match status" value="1"/>
</dbReference>
<feature type="transmembrane region" description="Helical" evidence="7">
    <location>
        <begin position="381"/>
        <end position="402"/>
    </location>
</feature>
<comment type="caution">
    <text evidence="9">The sequence shown here is derived from an EMBL/GenBank/DDBJ whole genome shotgun (WGS) entry which is preliminary data.</text>
</comment>
<evidence type="ECO:0000259" key="8">
    <source>
        <dbReference type="PROSITE" id="PS50850"/>
    </source>
</evidence>
<dbReference type="InterPro" id="IPR011701">
    <property type="entry name" value="MFS"/>
</dbReference>
<feature type="transmembrane region" description="Helical" evidence="7">
    <location>
        <begin position="128"/>
        <end position="151"/>
    </location>
</feature>
<feature type="transmembrane region" description="Helical" evidence="7">
    <location>
        <begin position="250"/>
        <end position="270"/>
    </location>
</feature>
<dbReference type="Pfam" id="PF07690">
    <property type="entry name" value="MFS_1"/>
    <property type="match status" value="1"/>
</dbReference>
<evidence type="ECO:0000256" key="5">
    <source>
        <dbReference type="ARBA" id="ARBA00022989"/>
    </source>
</evidence>
<protein>
    <submittedName>
        <fullName evidence="9">MFS transporter</fullName>
    </submittedName>
</protein>
<dbReference type="Gene3D" id="1.20.1250.20">
    <property type="entry name" value="MFS general substrate transporter like domains"/>
    <property type="match status" value="2"/>
</dbReference>
<feature type="transmembrane region" description="Helical" evidence="7">
    <location>
        <begin position="277"/>
        <end position="295"/>
    </location>
</feature>
<evidence type="ECO:0000256" key="4">
    <source>
        <dbReference type="ARBA" id="ARBA00022692"/>
    </source>
</evidence>
<evidence type="ECO:0000313" key="9">
    <source>
        <dbReference type="EMBL" id="MBL4935529.1"/>
    </source>
</evidence>
<dbReference type="EMBL" id="JAESWC010000002">
    <property type="protein sequence ID" value="MBL4935529.1"/>
    <property type="molecule type" value="Genomic_DNA"/>
</dbReference>
<dbReference type="InterPro" id="IPR036259">
    <property type="entry name" value="MFS_trans_sf"/>
</dbReference>
<evidence type="ECO:0000256" key="3">
    <source>
        <dbReference type="ARBA" id="ARBA00022475"/>
    </source>
</evidence>
<keyword evidence="10" id="KW-1185">Reference proteome</keyword>
<dbReference type="SUPFAM" id="SSF103473">
    <property type="entry name" value="MFS general substrate transporter"/>
    <property type="match status" value="1"/>
</dbReference>
<keyword evidence="2" id="KW-0813">Transport</keyword>
<feature type="transmembrane region" description="Helical" evidence="7">
    <location>
        <begin position="87"/>
        <end position="107"/>
    </location>
</feature>
<evidence type="ECO:0000313" key="10">
    <source>
        <dbReference type="Proteomes" id="UP000632377"/>
    </source>
</evidence>
<evidence type="ECO:0000256" key="1">
    <source>
        <dbReference type="ARBA" id="ARBA00004651"/>
    </source>
</evidence>
<evidence type="ECO:0000256" key="2">
    <source>
        <dbReference type="ARBA" id="ARBA00022448"/>
    </source>
</evidence>
<keyword evidence="6 7" id="KW-0472">Membrane</keyword>
<gene>
    <name evidence="9" type="ORF">JK636_07125</name>
</gene>
<keyword evidence="3" id="KW-1003">Cell membrane</keyword>
<feature type="domain" description="Major facilitator superfamily (MFS) profile" evidence="8">
    <location>
        <begin position="1"/>
        <end position="404"/>
    </location>
</feature>
<dbReference type="PROSITE" id="PS50850">
    <property type="entry name" value="MFS"/>
    <property type="match status" value="1"/>
</dbReference>
<sequence>MAGQICWNVENSWFNTFVYAKIAPSPSIVSWMVGVSAAVTTFATFFVGTLSDRKGKRKPFIAVGYILWGLFTIAFGAAEFFPKNPFILAAIFVISADAVMSFFGSVGNDSGFSTWTTDISNEHNRGKLGGALAAMPVLATIFGSVVSGIIIDTVDFFPFFIIMGGTVMLVGIFTIFNLKDSPTLKPKKDEKGFLHQFLSVFNIRTVKENKELFWVFMVILVYFIGFDVYFPYITIYFANYLKLDYTMTGLIQGAGLLGAVLLTMPTARFIDKGKSPAVILFALVANFIGLFVITLSSKIPVLLIGVLGSGIGYVLTFQTLIAWIKNLYPEDQRGQFEGIKQIFFVCLPMIIGPSIATVVINNFGVQGVIDGTSGMIPTESLFLFSAVLTSLTVLPLIPAYKLNKARIQSIKKGVEM</sequence>
<dbReference type="Proteomes" id="UP000632377">
    <property type="component" value="Unassembled WGS sequence"/>
</dbReference>
<keyword evidence="5 7" id="KW-1133">Transmembrane helix</keyword>
<feature type="transmembrane region" description="Helical" evidence="7">
    <location>
        <begin position="301"/>
        <end position="321"/>
    </location>
</feature>
<reference evidence="9 10" key="1">
    <citation type="submission" date="2021-01" db="EMBL/GenBank/DDBJ databases">
        <title>Genome public.</title>
        <authorList>
            <person name="Liu C."/>
            <person name="Sun Q."/>
        </authorList>
    </citation>
    <scope>NUCLEOTIDE SEQUENCE [LARGE SCALE GENOMIC DNA]</scope>
    <source>
        <strain evidence="9 10">YIM B02515</strain>
    </source>
</reference>
<accession>A0ABS1T863</accession>
<dbReference type="InterPro" id="IPR020846">
    <property type="entry name" value="MFS_dom"/>
</dbReference>
<evidence type="ECO:0000256" key="7">
    <source>
        <dbReference type="SAM" id="Phobius"/>
    </source>
</evidence>
<proteinExistence type="predicted"/>
<feature type="transmembrane region" description="Helical" evidence="7">
    <location>
        <begin position="212"/>
        <end position="238"/>
    </location>
</feature>
<comment type="subcellular location">
    <subcellularLocation>
        <location evidence="1">Cell membrane</location>
        <topology evidence="1">Multi-pass membrane protein</topology>
    </subcellularLocation>
</comment>
<organism evidence="9 10">
    <name type="scientific">Clostridium rhizosphaerae</name>
    <dbReference type="NCBI Taxonomy" id="2803861"/>
    <lineage>
        <taxon>Bacteria</taxon>
        <taxon>Bacillati</taxon>
        <taxon>Bacillota</taxon>
        <taxon>Clostridia</taxon>
        <taxon>Eubacteriales</taxon>
        <taxon>Clostridiaceae</taxon>
        <taxon>Clostridium</taxon>
    </lineage>
</organism>
<dbReference type="PANTHER" id="PTHR43414">
    <property type="entry name" value="MULTIDRUG RESISTANCE PROTEIN MDTG"/>
    <property type="match status" value="1"/>
</dbReference>
<name>A0ABS1T863_9CLOT</name>
<feature type="transmembrane region" description="Helical" evidence="7">
    <location>
        <begin position="60"/>
        <end position="81"/>
    </location>
</feature>
<feature type="transmembrane region" description="Helical" evidence="7">
    <location>
        <begin position="28"/>
        <end position="48"/>
    </location>
</feature>
<feature type="transmembrane region" description="Helical" evidence="7">
    <location>
        <begin position="342"/>
        <end position="361"/>
    </location>
</feature>
<feature type="transmembrane region" description="Helical" evidence="7">
    <location>
        <begin position="157"/>
        <end position="178"/>
    </location>
</feature>